<evidence type="ECO:0000256" key="9">
    <source>
        <dbReference type="SAM" id="Coils"/>
    </source>
</evidence>
<feature type="coiled-coil region" evidence="9">
    <location>
        <begin position="41"/>
        <end position="99"/>
    </location>
</feature>
<keyword evidence="6 9" id="KW-0175">Coiled coil</keyword>
<dbReference type="AlphaFoldDB" id="A0AA36CG06"/>
<dbReference type="PIRSF" id="PIRSF028865">
    <property type="entry name" value="Membrin-2"/>
    <property type="match status" value="1"/>
</dbReference>
<evidence type="ECO:0000256" key="7">
    <source>
        <dbReference type="ARBA" id="ARBA00023136"/>
    </source>
</evidence>
<sequence>MSLDVSHLAEYEQQYSIQTAEVTASIAKLQRAEASERPNIARDAKKLLAQVTELLEQMELAVRDLPAGSSERSKFEMRVRSYKQDKKQLDTELDRVVQRARESADRNELFAMEEGATVDAQEDQLIANTQRLERTGRKIQDAYRMVVETEEIGNDVLNNLSTQRESIGRSRDRLREADSDLGRSSRLLNIMIRRVIQNRLLVLGVAVFLMFVLLFVAYKAL</sequence>
<dbReference type="InterPro" id="IPR027027">
    <property type="entry name" value="GOSR2/Membrin/Bos1"/>
</dbReference>
<dbReference type="Gene3D" id="1.20.5.110">
    <property type="match status" value="1"/>
</dbReference>
<dbReference type="EMBL" id="CATQJA010001718">
    <property type="protein sequence ID" value="CAJ0568334.1"/>
    <property type="molecule type" value="Genomic_DNA"/>
</dbReference>
<dbReference type="GO" id="GO:0031201">
    <property type="term" value="C:SNARE complex"/>
    <property type="evidence" value="ECO:0007669"/>
    <property type="project" value="TreeGrafter"/>
</dbReference>
<keyword evidence="7 10" id="KW-0472">Membrane</keyword>
<dbReference type="GO" id="GO:0042147">
    <property type="term" value="P:retrograde transport, endosome to Golgi"/>
    <property type="evidence" value="ECO:0007669"/>
    <property type="project" value="TreeGrafter"/>
</dbReference>
<evidence type="ECO:0000256" key="8">
    <source>
        <dbReference type="ARBA" id="ARBA00046280"/>
    </source>
</evidence>
<dbReference type="GO" id="GO:0005484">
    <property type="term" value="F:SNAP receptor activity"/>
    <property type="evidence" value="ECO:0007669"/>
    <property type="project" value="InterPro"/>
</dbReference>
<evidence type="ECO:0000256" key="1">
    <source>
        <dbReference type="ARBA" id="ARBA00006108"/>
    </source>
</evidence>
<protein>
    <recommendedName>
        <fullName evidence="11">t-SNARE coiled-coil homology domain-containing protein</fullName>
    </recommendedName>
</protein>
<dbReference type="GO" id="GO:0006896">
    <property type="term" value="P:Golgi to vacuole transport"/>
    <property type="evidence" value="ECO:0007669"/>
    <property type="project" value="TreeGrafter"/>
</dbReference>
<evidence type="ECO:0000256" key="6">
    <source>
        <dbReference type="ARBA" id="ARBA00023054"/>
    </source>
</evidence>
<dbReference type="Pfam" id="PF05008">
    <property type="entry name" value="V-SNARE"/>
    <property type="match status" value="1"/>
</dbReference>
<dbReference type="CDD" id="cd15891">
    <property type="entry name" value="SNARE_Vti1a"/>
    <property type="match status" value="1"/>
</dbReference>
<evidence type="ECO:0000256" key="2">
    <source>
        <dbReference type="ARBA" id="ARBA00022448"/>
    </source>
</evidence>
<dbReference type="Gene3D" id="1.20.58.400">
    <property type="entry name" value="t-snare proteins"/>
    <property type="match status" value="1"/>
</dbReference>
<organism evidence="12 14">
    <name type="scientific">Mesorhabditis spiculigera</name>
    <dbReference type="NCBI Taxonomy" id="96644"/>
    <lineage>
        <taxon>Eukaryota</taxon>
        <taxon>Metazoa</taxon>
        <taxon>Ecdysozoa</taxon>
        <taxon>Nematoda</taxon>
        <taxon>Chromadorea</taxon>
        <taxon>Rhabditida</taxon>
        <taxon>Rhabditina</taxon>
        <taxon>Rhabditomorpha</taxon>
        <taxon>Rhabditoidea</taxon>
        <taxon>Rhabditidae</taxon>
        <taxon>Mesorhabditinae</taxon>
        <taxon>Mesorhabditis</taxon>
    </lineage>
</organism>
<accession>A0AA36CG06</accession>
<comment type="similarity">
    <text evidence="1">Belongs to the VTI1 family.</text>
</comment>
<dbReference type="InterPro" id="IPR010989">
    <property type="entry name" value="SNARE"/>
</dbReference>
<proteinExistence type="inferred from homology"/>
<feature type="non-terminal residue" evidence="12">
    <location>
        <position position="221"/>
    </location>
</feature>
<dbReference type="SMART" id="SM00397">
    <property type="entry name" value="t_SNARE"/>
    <property type="match status" value="1"/>
</dbReference>
<keyword evidence="4" id="KW-0653">Protein transport</keyword>
<dbReference type="GO" id="GO:0048280">
    <property type="term" value="P:vesicle fusion with Golgi apparatus"/>
    <property type="evidence" value="ECO:0007669"/>
    <property type="project" value="TreeGrafter"/>
</dbReference>
<dbReference type="GO" id="GO:0005829">
    <property type="term" value="C:cytosol"/>
    <property type="evidence" value="ECO:0007669"/>
    <property type="project" value="GOC"/>
</dbReference>
<keyword evidence="14" id="KW-1185">Reference proteome</keyword>
<dbReference type="Pfam" id="PF12352">
    <property type="entry name" value="V-SNARE_C"/>
    <property type="match status" value="1"/>
</dbReference>
<dbReference type="InterPro" id="IPR007705">
    <property type="entry name" value="Vesicle_trsprt_v-SNARE_N"/>
</dbReference>
<dbReference type="GO" id="GO:0005789">
    <property type="term" value="C:endoplasmic reticulum membrane"/>
    <property type="evidence" value="ECO:0007669"/>
    <property type="project" value="TreeGrafter"/>
</dbReference>
<dbReference type="SUPFAM" id="SSF47661">
    <property type="entry name" value="t-snare proteins"/>
    <property type="match status" value="1"/>
</dbReference>
<evidence type="ECO:0000256" key="3">
    <source>
        <dbReference type="ARBA" id="ARBA00022692"/>
    </source>
</evidence>
<dbReference type="InterPro" id="IPR000727">
    <property type="entry name" value="T_SNARE_dom"/>
</dbReference>
<comment type="caution">
    <text evidence="12">The sequence shown here is derived from an EMBL/GenBank/DDBJ whole genome shotgun (WGS) entry which is preliminary data.</text>
</comment>
<dbReference type="GO" id="GO:0006886">
    <property type="term" value="P:intracellular protein transport"/>
    <property type="evidence" value="ECO:0007669"/>
    <property type="project" value="InterPro"/>
</dbReference>
<evidence type="ECO:0000313" key="14">
    <source>
        <dbReference type="Proteomes" id="UP001177023"/>
    </source>
</evidence>
<dbReference type="GO" id="GO:0000149">
    <property type="term" value="F:SNARE binding"/>
    <property type="evidence" value="ECO:0007669"/>
    <property type="project" value="TreeGrafter"/>
</dbReference>
<feature type="transmembrane region" description="Helical" evidence="10">
    <location>
        <begin position="200"/>
        <end position="218"/>
    </location>
</feature>
<keyword evidence="5 10" id="KW-1133">Transmembrane helix</keyword>
<dbReference type="GO" id="GO:0016236">
    <property type="term" value="P:macroautophagy"/>
    <property type="evidence" value="ECO:0007669"/>
    <property type="project" value="TreeGrafter"/>
</dbReference>
<dbReference type="GO" id="GO:0005794">
    <property type="term" value="C:Golgi apparatus"/>
    <property type="evidence" value="ECO:0007669"/>
    <property type="project" value="InterPro"/>
</dbReference>
<evidence type="ECO:0000313" key="12">
    <source>
        <dbReference type="EMBL" id="CAJ0568334.1"/>
    </source>
</evidence>
<dbReference type="GO" id="GO:0006891">
    <property type="term" value="P:intra-Golgi vesicle-mediated transport"/>
    <property type="evidence" value="ECO:0007669"/>
    <property type="project" value="TreeGrafter"/>
</dbReference>
<dbReference type="PANTHER" id="PTHR21230:SF26">
    <property type="entry name" value="VESICLE TRANSPORT THROUGH INTERACTION WITH T-SNARES HOMOLOG 1A"/>
    <property type="match status" value="1"/>
</dbReference>
<evidence type="ECO:0000256" key="4">
    <source>
        <dbReference type="ARBA" id="ARBA00022927"/>
    </source>
</evidence>
<keyword evidence="3 10" id="KW-0812">Transmembrane</keyword>
<dbReference type="InterPro" id="IPR038407">
    <property type="entry name" value="v-SNARE_N_sf"/>
</dbReference>
<dbReference type="GO" id="GO:0012507">
    <property type="term" value="C:ER to Golgi transport vesicle membrane"/>
    <property type="evidence" value="ECO:0007669"/>
    <property type="project" value="TreeGrafter"/>
</dbReference>
<dbReference type="PANTHER" id="PTHR21230">
    <property type="entry name" value="VESICLE TRANSPORT V-SNARE PROTEIN VTI1-RELATED"/>
    <property type="match status" value="1"/>
</dbReference>
<dbReference type="Proteomes" id="UP001177023">
    <property type="component" value="Unassembled WGS sequence"/>
</dbReference>
<keyword evidence="2" id="KW-0813">Transport</keyword>
<reference evidence="12" key="1">
    <citation type="submission" date="2023-06" db="EMBL/GenBank/DDBJ databases">
        <authorList>
            <person name="Delattre M."/>
        </authorList>
    </citation>
    <scope>NUCLEOTIDE SEQUENCE</scope>
    <source>
        <strain evidence="12">AF72</strain>
    </source>
</reference>
<dbReference type="FunFam" id="1.20.5.110:FF:000078">
    <property type="entry name" value="Vesicle transport through interaction with t-SNAREs 1A"/>
    <property type="match status" value="1"/>
</dbReference>
<dbReference type="GO" id="GO:0031902">
    <property type="term" value="C:late endosome membrane"/>
    <property type="evidence" value="ECO:0007669"/>
    <property type="project" value="TreeGrafter"/>
</dbReference>
<evidence type="ECO:0000256" key="10">
    <source>
        <dbReference type="SAM" id="Phobius"/>
    </source>
</evidence>
<evidence type="ECO:0000259" key="11">
    <source>
        <dbReference type="SMART" id="SM00397"/>
    </source>
</evidence>
<dbReference type="SUPFAM" id="SSF58038">
    <property type="entry name" value="SNARE fusion complex"/>
    <property type="match status" value="1"/>
</dbReference>
<evidence type="ECO:0000256" key="5">
    <source>
        <dbReference type="ARBA" id="ARBA00022989"/>
    </source>
</evidence>
<gene>
    <name evidence="12" type="ORF">MSPICULIGERA_LOCUS6856</name>
    <name evidence="13" type="ORF">MSPICULIGERA_LOCUS9290</name>
</gene>
<name>A0AA36CG06_9BILA</name>
<feature type="domain" description="T-SNARE coiled-coil homology" evidence="11">
    <location>
        <begin position="124"/>
        <end position="191"/>
    </location>
</feature>
<evidence type="ECO:0000313" key="13">
    <source>
        <dbReference type="EMBL" id="CAJ0570857.1"/>
    </source>
</evidence>
<dbReference type="EMBL" id="CATQJA010002491">
    <property type="protein sequence ID" value="CAJ0570857.1"/>
    <property type="molecule type" value="Genomic_DNA"/>
</dbReference>
<comment type="subcellular location">
    <subcellularLocation>
        <location evidence="8">Endomembrane system</location>
        <topology evidence="8">Single-pass type IV membrane protein</topology>
    </subcellularLocation>
</comment>